<organism evidence="2">
    <name type="scientific">uncultured gamma proteobacterium HF0010_16J05</name>
    <dbReference type="NCBI Taxonomy" id="710981"/>
    <lineage>
        <taxon>Bacteria</taxon>
        <taxon>Pseudomonadati</taxon>
        <taxon>Pseudomonadota</taxon>
        <taxon>Gammaproteobacteria</taxon>
        <taxon>environmental samples</taxon>
    </lineage>
</organism>
<proteinExistence type="predicted"/>
<evidence type="ECO:0000256" key="1">
    <source>
        <dbReference type="SAM" id="MobiDB-lite"/>
    </source>
</evidence>
<dbReference type="AlphaFoldDB" id="E0XR45"/>
<name>E0XR45_9GAMM</name>
<dbReference type="AntiFam" id="ANF00013">
    <property type="entry name" value="tRNA translation"/>
</dbReference>
<evidence type="ECO:0000313" key="2">
    <source>
        <dbReference type="EMBL" id="ADI16886.1"/>
    </source>
</evidence>
<accession>E0XR45</accession>
<sequence>MRNFAKHAHVRVVSRRFTWGRSSAGRAPALHAGGQEFDPPRLHHY</sequence>
<feature type="region of interest" description="Disordered" evidence="1">
    <location>
        <begin position="24"/>
        <end position="45"/>
    </location>
</feature>
<protein>
    <submittedName>
        <fullName evidence="2">Uncharacterized protein</fullName>
    </submittedName>
</protein>
<dbReference type="EMBL" id="GU474849">
    <property type="protein sequence ID" value="ADI16886.1"/>
    <property type="molecule type" value="Genomic_DNA"/>
</dbReference>
<reference evidence="2" key="1">
    <citation type="journal article" date="2011" name="Environ. Microbiol.">
        <title>Time-series analyses of Monterey Bay coastal microbial picoplankton using a 'genome proxy' microarray.</title>
        <authorList>
            <person name="Rich V.I."/>
            <person name="Pham V.D."/>
            <person name="Eppley J."/>
            <person name="Shi Y."/>
            <person name="DeLong E.F."/>
        </authorList>
    </citation>
    <scope>NUCLEOTIDE SEQUENCE</scope>
</reference>